<dbReference type="InterPro" id="IPR052900">
    <property type="entry name" value="Phospholipid_Metab_Enz"/>
</dbReference>
<reference evidence="3 4" key="1">
    <citation type="submission" date="2018-02" db="EMBL/GenBank/DDBJ databases">
        <title>Genomic Encyclopedia of Archaeal and Bacterial Type Strains, Phase II (KMG-II): from individual species to whole genera.</title>
        <authorList>
            <person name="Goeker M."/>
        </authorList>
    </citation>
    <scope>NUCLEOTIDE SEQUENCE [LARGE SCALE GENOMIC DNA]</scope>
    <source>
        <strain evidence="3 4">DSM 18921</strain>
    </source>
</reference>
<dbReference type="Gene3D" id="3.60.21.70">
    <property type="entry name" value="PhoD-like phosphatase"/>
    <property type="match status" value="1"/>
</dbReference>
<dbReference type="InterPro" id="IPR029052">
    <property type="entry name" value="Metallo-depent_PP-like"/>
</dbReference>
<name>A0A2S8SDQ5_9RHOB</name>
<keyword evidence="4" id="KW-1185">Reference proteome</keyword>
<proteinExistence type="predicted"/>
<comment type="caution">
    <text evidence="3">The sequence shown here is derived from an EMBL/GenBank/DDBJ whole genome shotgun (WGS) entry which is preliminary data.</text>
</comment>
<feature type="domain" description="PhoD-like phosphatase metallophosphatase" evidence="1">
    <location>
        <begin position="141"/>
        <end position="494"/>
    </location>
</feature>
<dbReference type="PROSITE" id="PS51318">
    <property type="entry name" value="TAT"/>
    <property type="match status" value="1"/>
</dbReference>
<dbReference type="AlphaFoldDB" id="A0A2S8SDQ5"/>
<protein>
    <submittedName>
        <fullName evidence="3">Alkaline phosphatase D</fullName>
    </submittedName>
</protein>
<dbReference type="OrthoDB" id="327733at2"/>
<dbReference type="Pfam" id="PF16655">
    <property type="entry name" value="PhoD_N"/>
    <property type="match status" value="1"/>
</dbReference>
<sequence>MPAIRMSRRQTLIGSTAFATSLALPSLSRAQSRPLITHGVQSGDVTHDGAVIWARADREAKMMIEWATTEGFADATRVQPLDVGAPTDFTGKLLLDGLPSDQDIFYRVTMRDLADANATSEPVTGHFRTAPMGLRDISFVWSGDTAGQGWGIDEARGGMKTYATMAAHRPDFLIHSGDTVYADGPMVAEVDLKDGTKWKNLLTEAKSKVAETLDEFRGQHLYNMLDRNVRAFNADVPVFYQWDDHEVTNNWYPDEILATDDRYTVKSMQLLSSRSARAFHEMYPIRSNLSEPYRVYRKVAYGPLLDIFFIDMRSYRGDNTANDEPGGAPFLGAEQKAWLKRELAASRAVWKVIAADMPIGMVVKDGDTAFENAANGDGPALGRELDIAEVLSFIKHARVTNTVWLTADVHYTAAHHYSPDRAQFQDFEPFWEFVSGPLHAGTFGPNGYDNTFGPEIRFAKHPSEAQGANLPPSDGLQFFGKVDISAATRVMSVRLMDVADTELWSVELQPVLA</sequence>
<accession>A0A2S8SDQ5</accession>
<dbReference type="Gene3D" id="2.60.40.380">
    <property type="entry name" value="Purple acid phosphatase-like, N-terminal"/>
    <property type="match status" value="1"/>
</dbReference>
<dbReference type="SUPFAM" id="SSF56300">
    <property type="entry name" value="Metallo-dependent phosphatases"/>
    <property type="match status" value="1"/>
</dbReference>
<dbReference type="EMBL" id="PVEP01000001">
    <property type="protein sequence ID" value="PQV58818.1"/>
    <property type="molecule type" value="Genomic_DNA"/>
</dbReference>
<dbReference type="InterPro" id="IPR038607">
    <property type="entry name" value="PhoD-like_sf"/>
</dbReference>
<dbReference type="PANTHER" id="PTHR43606">
    <property type="entry name" value="PHOSPHATASE, PUTATIVE (AFU_ORTHOLOGUE AFUA_6G08710)-RELATED"/>
    <property type="match status" value="1"/>
</dbReference>
<dbReference type="InterPro" id="IPR032093">
    <property type="entry name" value="PhoD_N"/>
</dbReference>
<dbReference type="InterPro" id="IPR018946">
    <property type="entry name" value="PhoD-like_MPP"/>
</dbReference>
<dbReference type="PANTHER" id="PTHR43606:SF1">
    <property type="entry name" value="PHOD-LIKE PHOSPHATASE METALLOPHOSPHATASE DOMAIN-CONTAINING PROTEIN"/>
    <property type="match status" value="1"/>
</dbReference>
<organism evidence="3 4">
    <name type="scientific">Albidovulum denitrificans</name>
    <dbReference type="NCBI Taxonomy" id="404881"/>
    <lineage>
        <taxon>Bacteria</taxon>
        <taxon>Pseudomonadati</taxon>
        <taxon>Pseudomonadota</taxon>
        <taxon>Alphaproteobacteria</taxon>
        <taxon>Rhodobacterales</taxon>
        <taxon>Paracoccaceae</taxon>
        <taxon>Albidovulum</taxon>
    </lineage>
</organism>
<evidence type="ECO:0000313" key="3">
    <source>
        <dbReference type="EMBL" id="PQV58818.1"/>
    </source>
</evidence>
<dbReference type="RefSeq" id="WP_105513059.1">
    <property type="nucleotide sequence ID" value="NZ_PVEP01000001.1"/>
</dbReference>
<gene>
    <name evidence="3" type="ORF">LX70_00632</name>
</gene>
<evidence type="ECO:0000259" key="1">
    <source>
        <dbReference type="Pfam" id="PF09423"/>
    </source>
</evidence>
<dbReference type="Pfam" id="PF09423">
    <property type="entry name" value="PhoD"/>
    <property type="match status" value="1"/>
</dbReference>
<dbReference type="Proteomes" id="UP000238338">
    <property type="component" value="Unassembled WGS sequence"/>
</dbReference>
<evidence type="ECO:0000313" key="4">
    <source>
        <dbReference type="Proteomes" id="UP000238338"/>
    </source>
</evidence>
<dbReference type="InterPro" id="IPR006311">
    <property type="entry name" value="TAT_signal"/>
</dbReference>
<feature type="domain" description="Phospholipase D N-terminal" evidence="2">
    <location>
        <begin position="38"/>
        <end position="129"/>
    </location>
</feature>
<evidence type="ECO:0000259" key="2">
    <source>
        <dbReference type="Pfam" id="PF16655"/>
    </source>
</evidence>